<comment type="caution">
    <text evidence="3">The sequence shown here is derived from an EMBL/GenBank/DDBJ whole genome shotgun (WGS) entry which is preliminary data.</text>
</comment>
<feature type="transmembrane region" description="Helical" evidence="1">
    <location>
        <begin position="220"/>
        <end position="237"/>
    </location>
</feature>
<keyword evidence="1" id="KW-1133">Transmembrane helix</keyword>
<dbReference type="GO" id="GO:0016301">
    <property type="term" value="F:kinase activity"/>
    <property type="evidence" value="ECO:0007669"/>
    <property type="project" value="UniProtKB-KW"/>
</dbReference>
<keyword evidence="3" id="KW-0808">Transferase</keyword>
<dbReference type="InterPro" id="IPR050469">
    <property type="entry name" value="Diguanylate_Cyclase"/>
</dbReference>
<feature type="domain" description="GGDEF" evidence="2">
    <location>
        <begin position="377"/>
        <end position="510"/>
    </location>
</feature>
<feature type="transmembrane region" description="Helical" evidence="1">
    <location>
        <begin position="105"/>
        <end position="126"/>
    </location>
</feature>
<dbReference type="EMBL" id="JARTFS010000006">
    <property type="protein sequence ID" value="MED4401444.1"/>
    <property type="molecule type" value="Genomic_DNA"/>
</dbReference>
<dbReference type="InterPro" id="IPR031621">
    <property type="entry name" value="HisKA_7TM"/>
</dbReference>
<protein>
    <submittedName>
        <fullName evidence="3">Histidine kinase N-terminal 7TM domain-containing protein</fullName>
    </submittedName>
</protein>
<gene>
    <name evidence="3" type="ORF">P9271_08980</name>
</gene>
<feature type="transmembrane region" description="Helical" evidence="1">
    <location>
        <begin position="39"/>
        <end position="59"/>
    </location>
</feature>
<dbReference type="SMART" id="SM00267">
    <property type="entry name" value="GGDEF"/>
    <property type="match status" value="1"/>
</dbReference>
<dbReference type="RefSeq" id="WP_328015130.1">
    <property type="nucleotide sequence ID" value="NZ_JARTFS010000006.1"/>
</dbReference>
<dbReference type="SUPFAM" id="SSF55785">
    <property type="entry name" value="PYP-like sensor domain (PAS domain)"/>
    <property type="match status" value="1"/>
</dbReference>
<dbReference type="PROSITE" id="PS50887">
    <property type="entry name" value="GGDEF"/>
    <property type="match status" value="1"/>
</dbReference>
<dbReference type="Proteomes" id="UP001342826">
    <property type="component" value="Unassembled WGS sequence"/>
</dbReference>
<reference evidence="3 4" key="1">
    <citation type="submission" date="2023-03" db="EMBL/GenBank/DDBJ databases">
        <title>Bacillus Genome Sequencing.</title>
        <authorList>
            <person name="Dunlap C."/>
        </authorList>
    </citation>
    <scope>NUCLEOTIDE SEQUENCE [LARGE SCALE GENOMIC DNA]</scope>
    <source>
        <strain evidence="3 4">NRS-1717</strain>
    </source>
</reference>
<dbReference type="CDD" id="cd01949">
    <property type="entry name" value="GGDEF"/>
    <property type="match status" value="1"/>
</dbReference>
<evidence type="ECO:0000313" key="4">
    <source>
        <dbReference type="Proteomes" id="UP001342826"/>
    </source>
</evidence>
<evidence type="ECO:0000256" key="1">
    <source>
        <dbReference type="SAM" id="Phobius"/>
    </source>
</evidence>
<dbReference type="Pfam" id="PF16927">
    <property type="entry name" value="HisKA_7TM"/>
    <property type="match status" value="1"/>
</dbReference>
<keyword evidence="1" id="KW-0472">Membrane</keyword>
<feature type="transmembrane region" description="Helical" evidence="1">
    <location>
        <begin position="71"/>
        <end position="93"/>
    </location>
</feature>
<sequence>MNPDIFHYIVIISISGVLSILLAIYAFVKRKVFSNSNVFILISCFSAIYIFGHAFELAGNNLAEIKIWLKFQYFGLPFIAPTCLILILQYTGLHRFLKRKIITSLYIIPIITCLMSLTNDFHHLFYQSVYLRPNEKTPLVDMIVGPLYIVHGSYTFGCLLFGTCILIWYWKRVKAVYWKQVMTLILGQIIPMAASFLYLIGVSPYGMDPVPIVMCFTSALYLWAIISTKLFMIAPIARDRIFESMRDGVLIVDISNRLVDYNEAAEKMIPTLLSSSIGKNIYDIWKMEEDISEEQQKFEWMNRKNNKYYYIHVTEVFNNKKIAVGKTIVLSDVTEQKVLEAQLKQLAYTDGLTKIYNRTYFMKRSQEQLEQAIQLNKSLSLFLFDIDFFKKINDHYGHHAGDAAICHVVELCKKSLQPEYIFGRYGGEEFVVCLPDTNILEAGKIAEKIRAEIAKTPLHLNEKFITITASFGVTEIRENSNTLHILLEQADKALYISKENGRNSVHLAINDSFIIPVE</sequence>
<feature type="transmembrane region" description="Helical" evidence="1">
    <location>
        <begin position="6"/>
        <end position="27"/>
    </location>
</feature>
<name>A0ABU6NWI1_9BACI</name>
<dbReference type="InterPro" id="IPR043128">
    <property type="entry name" value="Rev_trsase/Diguanyl_cyclase"/>
</dbReference>
<dbReference type="Gene3D" id="3.30.70.270">
    <property type="match status" value="1"/>
</dbReference>
<dbReference type="SMART" id="SM00091">
    <property type="entry name" value="PAS"/>
    <property type="match status" value="1"/>
</dbReference>
<dbReference type="CDD" id="cd00130">
    <property type="entry name" value="PAS"/>
    <property type="match status" value="1"/>
</dbReference>
<dbReference type="PANTHER" id="PTHR45138:SF9">
    <property type="entry name" value="DIGUANYLATE CYCLASE DGCM-RELATED"/>
    <property type="match status" value="1"/>
</dbReference>
<dbReference type="NCBIfam" id="TIGR00254">
    <property type="entry name" value="GGDEF"/>
    <property type="match status" value="1"/>
</dbReference>
<dbReference type="SUPFAM" id="SSF55073">
    <property type="entry name" value="Nucleotide cyclase"/>
    <property type="match status" value="1"/>
</dbReference>
<evidence type="ECO:0000313" key="3">
    <source>
        <dbReference type="EMBL" id="MED4401444.1"/>
    </source>
</evidence>
<feature type="transmembrane region" description="Helical" evidence="1">
    <location>
        <begin position="146"/>
        <end position="169"/>
    </location>
</feature>
<dbReference type="PANTHER" id="PTHR45138">
    <property type="entry name" value="REGULATORY COMPONENTS OF SENSORY TRANSDUCTION SYSTEM"/>
    <property type="match status" value="1"/>
</dbReference>
<dbReference type="InterPro" id="IPR013767">
    <property type="entry name" value="PAS_fold"/>
</dbReference>
<proteinExistence type="predicted"/>
<keyword evidence="1" id="KW-0812">Transmembrane</keyword>
<dbReference type="Pfam" id="PF00989">
    <property type="entry name" value="PAS"/>
    <property type="match status" value="1"/>
</dbReference>
<keyword evidence="3" id="KW-0418">Kinase</keyword>
<organism evidence="3 4">
    <name type="scientific">Metabacillus fastidiosus</name>
    <dbReference type="NCBI Taxonomy" id="1458"/>
    <lineage>
        <taxon>Bacteria</taxon>
        <taxon>Bacillati</taxon>
        <taxon>Bacillota</taxon>
        <taxon>Bacilli</taxon>
        <taxon>Bacillales</taxon>
        <taxon>Bacillaceae</taxon>
        <taxon>Metabacillus</taxon>
    </lineage>
</organism>
<evidence type="ECO:0000259" key="2">
    <source>
        <dbReference type="PROSITE" id="PS50887"/>
    </source>
</evidence>
<dbReference type="Pfam" id="PF00990">
    <property type="entry name" value="GGDEF"/>
    <property type="match status" value="1"/>
</dbReference>
<dbReference type="InterPro" id="IPR000160">
    <property type="entry name" value="GGDEF_dom"/>
</dbReference>
<keyword evidence="4" id="KW-1185">Reference proteome</keyword>
<dbReference type="InterPro" id="IPR029787">
    <property type="entry name" value="Nucleotide_cyclase"/>
</dbReference>
<dbReference type="InterPro" id="IPR000014">
    <property type="entry name" value="PAS"/>
</dbReference>
<dbReference type="InterPro" id="IPR035965">
    <property type="entry name" value="PAS-like_dom_sf"/>
</dbReference>
<accession>A0ABU6NWI1</accession>
<feature type="transmembrane region" description="Helical" evidence="1">
    <location>
        <begin position="181"/>
        <end position="200"/>
    </location>
</feature>
<dbReference type="Gene3D" id="3.30.450.20">
    <property type="entry name" value="PAS domain"/>
    <property type="match status" value="1"/>
</dbReference>